<organism evidence="1">
    <name type="scientific">marine sediment metagenome</name>
    <dbReference type="NCBI Taxonomy" id="412755"/>
    <lineage>
        <taxon>unclassified sequences</taxon>
        <taxon>metagenomes</taxon>
        <taxon>ecological metagenomes</taxon>
    </lineage>
</organism>
<name>X1IG96_9ZZZZ</name>
<evidence type="ECO:0000313" key="1">
    <source>
        <dbReference type="EMBL" id="GAH81436.1"/>
    </source>
</evidence>
<gene>
    <name evidence="1" type="ORF">S03H2_61170</name>
</gene>
<reference evidence="1" key="1">
    <citation type="journal article" date="2014" name="Front. Microbiol.">
        <title>High frequency of phylogenetically diverse reductive dehalogenase-homologous genes in deep subseafloor sedimentary metagenomes.</title>
        <authorList>
            <person name="Kawai M."/>
            <person name="Futagami T."/>
            <person name="Toyoda A."/>
            <person name="Takaki Y."/>
            <person name="Nishi S."/>
            <person name="Hori S."/>
            <person name="Arai W."/>
            <person name="Tsubouchi T."/>
            <person name="Morono Y."/>
            <person name="Uchiyama I."/>
            <person name="Ito T."/>
            <person name="Fujiyama A."/>
            <person name="Inagaki F."/>
            <person name="Takami H."/>
        </authorList>
    </citation>
    <scope>NUCLEOTIDE SEQUENCE</scope>
    <source>
        <strain evidence="1">Expedition CK06-06</strain>
    </source>
</reference>
<dbReference type="AlphaFoldDB" id="X1IG96"/>
<dbReference type="EMBL" id="BARU01039469">
    <property type="protein sequence ID" value="GAH81436.1"/>
    <property type="molecule type" value="Genomic_DNA"/>
</dbReference>
<proteinExistence type="predicted"/>
<comment type="caution">
    <text evidence="1">The sequence shown here is derived from an EMBL/GenBank/DDBJ whole genome shotgun (WGS) entry which is preliminary data.</text>
</comment>
<feature type="non-terminal residue" evidence="1">
    <location>
        <position position="202"/>
    </location>
</feature>
<accession>X1IG96</accession>
<sequence>MGVKTARMTKMPVGIAARVKITVPAAPTRVVLTALQIPTYPISPPPGAENLGKISWDQPEMIRYVAGTEISAYVEMINPSDEQRLYCISYYFLSPDGIVAEEGLLDFVADTQAFQAFYLPAQGVEPAFTSVQFSVSECDFTFGLRMLLLELTDSVAEVIQETSRVQVMLASEETYKKHYGPTIEDFLPMPPDMGPPLPRLLG</sequence>
<protein>
    <submittedName>
        <fullName evidence="1">Uncharacterized protein</fullName>
    </submittedName>
</protein>